<dbReference type="GO" id="GO:0009055">
    <property type="term" value="F:electron transfer activity"/>
    <property type="evidence" value="ECO:0007669"/>
    <property type="project" value="InterPro"/>
</dbReference>
<sequence>MLVLPLAGFSNDAPTSMNDGIFSKDQAKSGKRLYKKHCQSCHEGSYFRPVLLAWRGQSLSSLFRLITSAMPENDPGALEQDQYTDILAHILNISGYARGENQLNPTTFNGITIDKPAAK</sequence>
<evidence type="ECO:0000259" key="4">
    <source>
        <dbReference type="Pfam" id="PF13442"/>
    </source>
</evidence>
<keyword evidence="1" id="KW-0349">Heme</keyword>
<keyword evidence="3" id="KW-0408">Iron</keyword>
<dbReference type="AlphaFoldDB" id="A0A383AWF3"/>
<reference evidence="5" key="1">
    <citation type="submission" date="2018-05" db="EMBL/GenBank/DDBJ databases">
        <authorList>
            <person name="Lanie J.A."/>
            <person name="Ng W.-L."/>
            <person name="Kazmierczak K.M."/>
            <person name="Andrzejewski T.M."/>
            <person name="Davidsen T.M."/>
            <person name="Wayne K.J."/>
            <person name="Tettelin H."/>
            <person name="Glass J.I."/>
            <person name="Rusch D."/>
            <person name="Podicherti R."/>
            <person name="Tsui H.-C.T."/>
            <person name="Winkler M.E."/>
        </authorList>
    </citation>
    <scope>NUCLEOTIDE SEQUENCE</scope>
</reference>
<dbReference type="InterPro" id="IPR036909">
    <property type="entry name" value="Cyt_c-like_dom_sf"/>
</dbReference>
<dbReference type="Pfam" id="PF13442">
    <property type="entry name" value="Cytochrome_CBB3"/>
    <property type="match status" value="1"/>
</dbReference>
<dbReference type="SUPFAM" id="SSF46626">
    <property type="entry name" value="Cytochrome c"/>
    <property type="match status" value="1"/>
</dbReference>
<evidence type="ECO:0000256" key="3">
    <source>
        <dbReference type="ARBA" id="ARBA00023004"/>
    </source>
</evidence>
<proteinExistence type="predicted"/>
<evidence type="ECO:0000256" key="2">
    <source>
        <dbReference type="ARBA" id="ARBA00022723"/>
    </source>
</evidence>
<feature type="domain" description="Cytochrome c" evidence="4">
    <location>
        <begin position="26"/>
        <end position="90"/>
    </location>
</feature>
<organism evidence="5">
    <name type="scientific">marine metagenome</name>
    <dbReference type="NCBI Taxonomy" id="408172"/>
    <lineage>
        <taxon>unclassified sequences</taxon>
        <taxon>metagenomes</taxon>
        <taxon>ecological metagenomes</taxon>
    </lineage>
</organism>
<keyword evidence="2" id="KW-0479">Metal-binding</keyword>
<dbReference type="EMBL" id="UINC01195559">
    <property type="protein sequence ID" value="SVE12177.1"/>
    <property type="molecule type" value="Genomic_DNA"/>
</dbReference>
<gene>
    <name evidence="5" type="ORF">METZ01_LOCUS465031</name>
</gene>
<dbReference type="InterPro" id="IPR009056">
    <property type="entry name" value="Cyt_c-like_dom"/>
</dbReference>
<accession>A0A383AWF3</accession>
<evidence type="ECO:0000313" key="5">
    <source>
        <dbReference type="EMBL" id="SVE12177.1"/>
    </source>
</evidence>
<dbReference type="Gene3D" id="1.10.760.10">
    <property type="entry name" value="Cytochrome c-like domain"/>
    <property type="match status" value="1"/>
</dbReference>
<dbReference type="GO" id="GO:0020037">
    <property type="term" value="F:heme binding"/>
    <property type="evidence" value="ECO:0007669"/>
    <property type="project" value="InterPro"/>
</dbReference>
<dbReference type="GO" id="GO:0046872">
    <property type="term" value="F:metal ion binding"/>
    <property type="evidence" value="ECO:0007669"/>
    <property type="project" value="UniProtKB-KW"/>
</dbReference>
<protein>
    <recommendedName>
        <fullName evidence="4">Cytochrome c domain-containing protein</fullName>
    </recommendedName>
</protein>
<name>A0A383AWF3_9ZZZZ</name>
<evidence type="ECO:0000256" key="1">
    <source>
        <dbReference type="ARBA" id="ARBA00022617"/>
    </source>
</evidence>